<dbReference type="Gene3D" id="3.40.367.20">
    <property type="match status" value="1"/>
</dbReference>
<comment type="caution">
    <text evidence="4">The sequence shown here is derived from an EMBL/GenBank/DDBJ whole genome shotgun (WGS) entry which is preliminary data.</text>
</comment>
<dbReference type="GO" id="GO:0004340">
    <property type="term" value="F:glucokinase activity"/>
    <property type="evidence" value="ECO:0007669"/>
    <property type="project" value="InterPro"/>
</dbReference>
<dbReference type="Pfam" id="PF02685">
    <property type="entry name" value="Glucokinase"/>
    <property type="match status" value="1"/>
</dbReference>
<dbReference type="AlphaFoldDB" id="A0A832GML5"/>
<dbReference type="EMBL" id="DSZU01000130">
    <property type="protein sequence ID" value="HGV55828.1"/>
    <property type="molecule type" value="Genomic_DNA"/>
</dbReference>
<dbReference type="GO" id="GO:0006096">
    <property type="term" value="P:glycolytic process"/>
    <property type="evidence" value="ECO:0007669"/>
    <property type="project" value="InterPro"/>
</dbReference>
<evidence type="ECO:0000313" key="4">
    <source>
        <dbReference type="EMBL" id="HGV55828.1"/>
    </source>
</evidence>
<comment type="similarity">
    <text evidence="3">Belongs to the bacterial glucokinase family.</text>
</comment>
<proteinExistence type="inferred from homology"/>
<protein>
    <submittedName>
        <fullName evidence="4">ROK family protein</fullName>
    </submittedName>
</protein>
<keyword evidence="1" id="KW-0808">Transferase</keyword>
<keyword evidence="2" id="KW-0418">Kinase</keyword>
<name>A0A832GML5_9BACT</name>
<dbReference type="SUPFAM" id="SSF53067">
    <property type="entry name" value="Actin-like ATPase domain"/>
    <property type="match status" value="1"/>
</dbReference>
<evidence type="ECO:0000256" key="3">
    <source>
        <dbReference type="RuleBase" id="RU004046"/>
    </source>
</evidence>
<dbReference type="PANTHER" id="PTHR47690">
    <property type="entry name" value="GLUCOKINASE"/>
    <property type="match status" value="1"/>
</dbReference>
<sequence>MSSPKNSILLGDIGGTKARFALLGPQSKVLSEIRIYQSRNFSSFEDLLKAYFEDIQGEIKPKYALFALAGPVIKNKATLTNLHWTIKTEELKKKFAFKKVYLMNDLQALSASLPCLKEGDILTLKKVRPIKRYPKVFMALGTGLGISLLLSTKPLLMLPSEGGHTPFGALDAEEKGFIEYLKERNREITWEEALSGRGLTHWYEYLYHERLDPEEITALAREGDLKAKRVIEKIFKLLGRKCYEVAVTFEPFGGIYLAGGVSLALATFWPEMSNSFFKGYNYSSRLQALIEAIPLHIVLHPYPGLLGAQTIAHTLLK</sequence>
<evidence type="ECO:0000256" key="2">
    <source>
        <dbReference type="ARBA" id="ARBA00022777"/>
    </source>
</evidence>
<dbReference type="Gene3D" id="3.30.420.40">
    <property type="match status" value="1"/>
</dbReference>
<dbReference type="InterPro" id="IPR043129">
    <property type="entry name" value="ATPase_NBD"/>
</dbReference>
<reference evidence="4" key="1">
    <citation type="journal article" date="2020" name="mSystems">
        <title>Genome- and Community-Level Interaction Insights into Carbon Utilization and Element Cycling Functions of Hydrothermarchaeota in Hydrothermal Sediment.</title>
        <authorList>
            <person name="Zhou Z."/>
            <person name="Liu Y."/>
            <person name="Xu W."/>
            <person name="Pan J."/>
            <person name="Luo Z.H."/>
            <person name="Li M."/>
        </authorList>
    </citation>
    <scope>NUCLEOTIDE SEQUENCE [LARGE SCALE GENOMIC DNA]</scope>
    <source>
        <strain evidence="4">SpSt-605</strain>
    </source>
</reference>
<dbReference type="CDD" id="cd24008">
    <property type="entry name" value="ASKHA_NBD_GLK"/>
    <property type="match status" value="1"/>
</dbReference>
<gene>
    <name evidence="4" type="ORF">ENT73_07115</name>
</gene>
<evidence type="ECO:0000256" key="1">
    <source>
        <dbReference type="ARBA" id="ARBA00022679"/>
    </source>
</evidence>
<dbReference type="GO" id="GO:0005536">
    <property type="term" value="F:D-glucose binding"/>
    <property type="evidence" value="ECO:0007669"/>
    <property type="project" value="InterPro"/>
</dbReference>
<organism evidence="4">
    <name type="scientific">Caldimicrobium thiodismutans</name>
    <dbReference type="NCBI Taxonomy" id="1653476"/>
    <lineage>
        <taxon>Bacteria</taxon>
        <taxon>Pseudomonadati</taxon>
        <taxon>Thermodesulfobacteriota</taxon>
        <taxon>Thermodesulfobacteria</taxon>
        <taxon>Thermodesulfobacteriales</taxon>
        <taxon>Thermodesulfobacteriaceae</taxon>
        <taxon>Caldimicrobium</taxon>
    </lineage>
</organism>
<dbReference type="InterPro" id="IPR050201">
    <property type="entry name" value="Bacterial_glucokinase"/>
</dbReference>
<accession>A0A832GML5</accession>
<dbReference type="GO" id="GO:0005829">
    <property type="term" value="C:cytosol"/>
    <property type="evidence" value="ECO:0007669"/>
    <property type="project" value="TreeGrafter"/>
</dbReference>
<dbReference type="GO" id="GO:0005524">
    <property type="term" value="F:ATP binding"/>
    <property type="evidence" value="ECO:0007669"/>
    <property type="project" value="InterPro"/>
</dbReference>
<dbReference type="InterPro" id="IPR003836">
    <property type="entry name" value="Glucokinase"/>
</dbReference>
<dbReference type="PANTHER" id="PTHR47690:SF1">
    <property type="entry name" value="GLUCOKINASE"/>
    <property type="match status" value="1"/>
</dbReference>